<dbReference type="Gene3D" id="3.40.50.2000">
    <property type="entry name" value="Glycogen Phosphorylase B"/>
    <property type="match status" value="2"/>
</dbReference>
<dbReference type="PANTHER" id="PTHR48050:SF13">
    <property type="entry name" value="STEROL 3-BETA-GLUCOSYLTRANSFERASE UGT80A2"/>
    <property type="match status" value="1"/>
</dbReference>
<dbReference type="Pfam" id="PF03033">
    <property type="entry name" value="Glyco_transf_28"/>
    <property type="match status" value="1"/>
</dbReference>
<reference evidence="4 5" key="1">
    <citation type="submission" date="2020-08" db="EMBL/GenBank/DDBJ databases">
        <title>Genomic Encyclopedia of Type Strains, Phase III (KMG-III): the genomes of soil and plant-associated and newly described type strains.</title>
        <authorList>
            <person name="Whitman W."/>
        </authorList>
    </citation>
    <scope>NUCLEOTIDE SEQUENCE [LARGE SCALE GENOMIC DNA]</scope>
    <source>
        <strain evidence="4 5">CECT 3266</strain>
    </source>
</reference>
<dbReference type="InterPro" id="IPR050426">
    <property type="entry name" value="Glycosyltransferase_28"/>
</dbReference>
<dbReference type="GO" id="GO:0008194">
    <property type="term" value="F:UDP-glycosyltransferase activity"/>
    <property type="evidence" value="ECO:0007669"/>
    <property type="project" value="InterPro"/>
</dbReference>
<evidence type="ECO:0000259" key="3">
    <source>
        <dbReference type="Pfam" id="PF06722"/>
    </source>
</evidence>
<dbReference type="GO" id="GO:0005975">
    <property type="term" value="P:carbohydrate metabolic process"/>
    <property type="evidence" value="ECO:0007669"/>
    <property type="project" value="InterPro"/>
</dbReference>
<proteinExistence type="predicted"/>
<dbReference type="GO" id="GO:0033072">
    <property type="term" value="P:vancomycin biosynthetic process"/>
    <property type="evidence" value="ECO:0007669"/>
    <property type="project" value="UniProtKB-ARBA"/>
</dbReference>
<evidence type="ECO:0000259" key="2">
    <source>
        <dbReference type="Pfam" id="PF03033"/>
    </source>
</evidence>
<evidence type="ECO:0000313" key="5">
    <source>
        <dbReference type="Proteomes" id="UP000556084"/>
    </source>
</evidence>
<dbReference type="GO" id="GO:0016758">
    <property type="term" value="F:hexosyltransferase activity"/>
    <property type="evidence" value="ECO:0007669"/>
    <property type="project" value="InterPro"/>
</dbReference>
<organism evidence="4 5">
    <name type="scientific">Streptomyces olivoverticillatus</name>
    <dbReference type="NCBI Taxonomy" id="66427"/>
    <lineage>
        <taxon>Bacteria</taxon>
        <taxon>Bacillati</taxon>
        <taxon>Actinomycetota</taxon>
        <taxon>Actinomycetes</taxon>
        <taxon>Kitasatosporales</taxon>
        <taxon>Streptomycetaceae</taxon>
        <taxon>Streptomyces</taxon>
    </lineage>
</organism>
<accession>A0A7W7LNN8</accession>
<name>A0A7W7LNN8_9ACTN</name>
<comment type="caution">
    <text evidence="4">The sequence shown here is derived from an EMBL/GenBank/DDBJ whole genome shotgun (WGS) entry which is preliminary data.</text>
</comment>
<dbReference type="CDD" id="cd03784">
    <property type="entry name" value="GT1_Gtf-like"/>
    <property type="match status" value="1"/>
</dbReference>
<dbReference type="Proteomes" id="UP000556084">
    <property type="component" value="Unassembled WGS sequence"/>
</dbReference>
<evidence type="ECO:0000256" key="1">
    <source>
        <dbReference type="ARBA" id="ARBA00022679"/>
    </source>
</evidence>
<keyword evidence="1 4" id="KW-0808">Transferase</keyword>
<dbReference type="AlphaFoldDB" id="A0A7W7LNN8"/>
<dbReference type="RefSeq" id="WP_184349265.1">
    <property type="nucleotide sequence ID" value="NZ_JACHJH010000003.1"/>
</dbReference>
<feature type="domain" description="Glycosyltransferase family 28 N-terminal" evidence="2">
    <location>
        <begin position="4"/>
        <end position="74"/>
    </location>
</feature>
<dbReference type="SUPFAM" id="SSF53756">
    <property type="entry name" value="UDP-Glycosyltransferase/glycogen phosphorylase"/>
    <property type="match status" value="1"/>
</dbReference>
<feature type="domain" description="Erythromycin biosynthesis protein CIII-like C-terminal" evidence="3">
    <location>
        <begin position="291"/>
        <end position="394"/>
    </location>
</feature>
<dbReference type="InterPro" id="IPR010610">
    <property type="entry name" value="EryCIII-like_C"/>
</dbReference>
<dbReference type="FunFam" id="3.40.50.2000:FF:000009">
    <property type="entry name" value="Sterol 3-beta-glucosyltransferase UGT80A2"/>
    <property type="match status" value="1"/>
</dbReference>
<evidence type="ECO:0000313" key="4">
    <source>
        <dbReference type="EMBL" id="MBB4893412.1"/>
    </source>
</evidence>
<gene>
    <name evidence="4" type="ORF">FHS39_002443</name>
</gene>
<dbReference type="PANTHER" id="PTHR48050">
    <property type="entry name" value="STEROL 3-BETA-GLUCOSYLTRANSFERASE"/>
    <property type="match status" value="1"/>
</dbReference>
<dbReference type="InterPro" id="IPR004276">
    <property type="entry name" value="GlycoTrans_28_N"/>
</dbReference>
<dbReference type="Pfam" id="PF06722">
    <property type="entry name" value="EryCIII-like_C"/>
    <property type="match status" value="1"/>
</dbReference>
<dbReference type="InterPro" id="IPR002213">
    <property type="entry name" value="UDP_glucos_trans"/>
</dbReference>
<keyword evidence="5" id="KW-1185">Reference proteome</keyword>
<sequence>MRIQIITAGTTGSVAPYTGLGHRLRDEGHDVEIVTHAKFADVVTCCGLRMRPLGADPFEELLGAHERLRAPGRSPGAALEFVRATRRAAVALADGLLSAVDPKADLLLLSSLVAPLGRVVAQYHGLPSMGAFLQPDTPTAAFSPCTTPWQPPGQANRLRGHAANAVLDALYGAANRALHARLGLAFRSGHRLRSDRERSRWPIWHGYSPVVLPRPADWRPGLRVAGYWWPHECPDWEPPALVTDFLAAGPPPVLVGFGSMMPGGPERLAGITARALRKAGLRGVVQSGWAGLSVVNDDVITVGALPHGWLMPRMAAVVHHAGAGTTAAGLRAAVPSVPVPVMTDQPWWAARLVRLGVSPGVLPLSGLNADRLAEALRRVTGDPRYTLRAAELAARVGLEDGAGAVARGIAEAGAGARLGVRP</sequence>
<dbReference type="EMBL" id="JACHJH010000003">
    <property type="protein sequence ID" value="MBB4893412.1"/>
    <property type="molecule type" value="Genomic_DNA"/>
</dbReference>
<protein>
    <submittedName>
        <fullName evidence="4">UDP:flavonoid glycosyltransferase YjiC (YdhE family)</fullName>
    </submittedName>
</protein>